<dbReference type="InterPro" id="IPR011641">
    <property type="entry name" value="Tyr-kin_ephrin_A/B_rcpt-like"/>
</dbReference>
<dbReference type="PhylomeDB" id="A0A0G4EAS6"/>
<dbReference type="OrthoDB" id="415069at2759"/>
<feature type="transmembrane region" description="Helical" evidence="2">
    <location>
        <begin position="251"/>
        <end position="274"/>
    </location>
</feature>
<evidence type="ECO:0000259" key="4">
    <source>
        <dbReference type="Pfam" id="PF07699"/>
    </source>
</evidence>
<dbReference type="Pfam" id="PF06011">
    <property type="entry name" value="TRP"/>
    <property type="match status" value="1"/>
</dbReference>
<keyword evidence="6" id="KW-1185">Reference proteome</keyword>
<dbReference type="VEuPathDB" id="CryptoDB:Vbra_6841"/>
<feature type="domain" description="Tyrosine-protein kinase ephrin type A/B receptor-like" evidence="4">
    <location>
        <begin position="3"/>
        <end position="45"/>
    </location>
</feature>
<feature type="transmembrane region" description="Helical" evidence="2">
    <location>
        <begin position="392"/>
        <end position="414"/>
    </location>
</feature>
<dbReference type="SMART" id="SM01411">
    <property type="entry name" value="Ephrin_rec_like"/>
    <property type="match status" value="2"/>
</dbReference>
<dbReference type="InParanoid" id="A0A0G4EAS6"/>
<dbReference type="EMBL" id="CDMY01000069">
    <property type="protein sequence ID" value="CEL92383.1"/>
    <property type="molecule type" value="Genomic_DNA"/>
</dbReference>
<dbReference type="SUPFAM" id="SSF57184">
    <property type="entry name" value="Growth factor receptor domain"/>
    <property type="match status" value="1"/>
</dbReference>
<proteinExistence type="predicted"/>
<feature type="transmembrane region" description="Helical" evidence="2">
    <location>
        <begin position="421"/>
        <end position="441"/>
    </location>
</feature>
<keyword evidence="2" id="KW-1133">Transmembrane helix</keyword>
<feature type="transmembrane region" description="Helical" evidence="2">
    <location>
        <begin position="453"/>
        <end position="474"/>
    </location>
</feature>
<dbReference type="InterPro" id="IPR010308">
    <property type="entry name" value="TRP_C"/>
</dbReference>
<feature type="compositionally biased region" description="Basic and acidic residues" evidence="1">
    <location>
        <begin position="763"/>
        <end position="783"/>
    </location>
</feature>
<feature type="region of interest" description="Disordered" evidence="1">
    <location>
        <begin position="604"/>
        <end position="783"/>
    </location>
</feature>
<evidence type="ECO:0008006" key="7">
    <source>
        <dbReference type="Google" id="ProtNLM"/>
    </source>
</evidence>
<evidence type="ECO:0000313" key="6">
    <source>
        <dbReference type="Proteomes" id="UP000041254"/>
    </source>
</evidence>
<dbReference type="AlphaFoldDB" id="A0A0G4EAS6"/>
<dbReference type="Proteomes" id="UP000041254">
    <property type="component" value="Unassembled WGS sequence"/>
</dbReference>
<accession>A0A0G4EAS6</accession>
<evidence type="ECO:0000256" key="1">
    <source>
        <dbReference type="SAM" id="MobiDB-lite"/>
    </source>
</evidence>
<feature type="region of interest" description="Disordered" evidence="1">
    <location>
        <begin position="542"/>
        <end position="571"/>
    </location>
</feature>
<dbReference type="PANTHER" id="PTHR11319">
    <property type="entry name" value="G PROTEIN-COUPLED RECEPTOR-RELATED"/>
    <property type="match status" value="1"/>
</dbReference>
<keyword evidence="2" id="KW-0472">Membrane</keyword>
<feature type="transmembrane region" description="Helical" evidence="2">
    <location>
        <begin position="365"/>
        <end position="386"/>
    </location>
</feature>
<dbReference type="Gene3D" id="2.10.50.10">
    <property type="entry name" value="Tumor Necrosis Factor Receptor, subunit A, domain 2"/>
    <property type="match status" value="1"/>
</dbReference>
<evidence type="ECO:0000256" key="2">
    <source>
        <dbReference type="SAM" id="Phobius"/>
    </source>
</evidence>
<feature type="compositionally biased region" description="Polar residues" evidence="1">
    <location>
        <begin position="648"/>
        <end position="660"/>
    </location>
</feature>
<feature type="compositionally biased region" description="Polar residues" evidence="1">
    <location>
        <begin position="671"/>
        <end position="681"/>
    </location>
</feature>
<dbReference type="InterPro" id="IPR009030">
    <property type="entry name" value="Growth_fac_rcpt_cys_sf"/>
</dbReference>
<feature type="domain" description="TRP C-terminal" evidence="3">
    <location>
        <begin position="309"/>
        <end position="472"/>
    </location>
</feature>
<sequence length="783" mass="86494">MSLTKCERCPFGTYTNVSGALSCTDCPVGSQKTTLSLGTESVDECVCPEDTYLDQVADKCRSCPEGATCAGGLKLPRLREGYWVDKISQSEVELFQEVSIFRCGIPEACPSRYPNETMCKTGATGMLCEGCKDGYFKQGSGSCVECDDGDSAIPAVCGVLMLAALYLLYVMRNHSYSFTGSQSTGTGPLFALLVNFYMTLSLFANFNMQWISPWRAIISGMQIFILNPEMLRPSCSVQLSPFANFFIRMSLPLVALTGYALLWGLSVLIAKGAVHHTLHELVPYLPMLQAPDGRFSMRAFPEILCSEGEWLSKFLPLAIFGILVYVVGTLASFSYLNWHAPGLFHTNPSFRVRYKFLIADYRPDVWWWGIAFMTRNTLLAMTNVLVPTDGHMQATIFILILTTFLIFQCILWPWSNVLINVMDTVIMAALIVMSALATYFVPKLERSSSFFSVTTFIVFLFVNIAAVASVLVALNAKRKMQKGLQAAVEQAVDRLREAGAFVNDLHRASLVRKITRLPPFDRQAIQRFLGIFELEVMGKIPGGAQQGAPTSPRHDNHTPSNPISPSAATSKRIGRLITRWGTGSLDSSKRDDLEDAKKEFQLTLDDDLDFMSNPDAEGEEDGDQGDERNDRRQHDEGENKGSKPQGALSPSLQPTATPDLQSPHDKERASILSSGNRSSIGRLSVFLKLPPKKKDDGGKKGAQRKEEGAVLEEHHVSDGDVSSDQREEMHLREVLDLDDIEDIADGQPEGNESSMVTSALEVHSAEPHAEEVHKITREEAMDV</sequence>
<feature type="transmembrane region" description="Helical" evidence="2">
    <location>
        <begin position="314"/>
        <end position="336"/>
    </location>
</feature>
<feature type="transmembrane region" description="Helical" evidence="2">
    <location>
        <begin position="189"/>
        <end position="208"/>
    </location>
</feature>
<organism evidence="5 6">
    <name type="scientific">Vitrella brassicaformis (strain CCMP3155)</name>
    <dbReference type="NCBI Taxonomy" id="1169540"/>
    <lineage>
        <taxon>Eukaryota</taxon>
        <taxon>Sar</taxon>
        <taxon>Alveolata</taxon>
        <taxon>Colpodellida</taxon>
        <taxon>Vitrellaceae</taxon>
        <taxon>Vitrella</taxon>
    </lineage>
</organism>
<dbReference type="OMA" id="TAYEACI"/>
<gene>
    <name evidence="5" type="ORF">Vbra_6841</name>
</gene>
<name>A0A0G4EAS6_VITBC</name>
<dbReference type="CDD" id="cd00185">
    <property type="entry name" value="TNFRSF"/>
    <property type="match status" value="1"/>
</dbReference>
<dbReference type="PANTHER" id="PTHR11319:SF35">
    <property type="entry name" value="OUTER MEMBRANE PROTEIN PMPC-RELATED"/>
    <property type="match status" value="1"/>
</dbReference>
<reference evidence="5 6" key="1">
    <citation type="submission" date="2014-11" db="EMBL/GenBank/DDBJ databases">
        <authorList>
            <person name="Zhu J."/>
            <person name="Qi W."/>
            <person name="Song R."/>
        </authorList>
    </citation>
    <scope>NUCLEOTIDE SEQUENCE [LARGE SCALE GENOMIC DNA]</scope>
</reference>
<feature type="transmembrane region" description="Helical" evidence="2">
    <location>
        <begin position="152"/>
        <end position="169"/>
    </location>
</feature>
<evidence type="ECO:0000259" key="3">
    <source>
        <dbReference type="Pfam" id="PF06011"/>
    </source>
</evidence>
<feature type="compositionally biased region" description="Basic and acidic residues" evidence="1">
    <location>
        <begin position="692"/>
        <end position="735"/>
    </location>
</feature>
<protein>
    <recommendedName>
        <fullName evidence="7">Tyrosine-protein kinase ephrin type A/B receptor-like domain-containing protein</fullName>
    </recommendedName>
</protein>
<keyword evidence="2" id="KW-0812">Transmembrane</keyword>
<feature type="compositionally biased region" description="Basic and acidic residues" evidence="1">
    <location>
        <begin position="625"/>
        <end position="641"/>
    </location>
</feature>
<feature type="compositionally biased region" description="Polar residues" evidence="1">
    <location>
        <begin position="558"/>
        <end position="569"/>
    </location>
</feature>
<dbReference type="Pfam" id="PF07699">
    <property type="entry name" value="Ephrin_rec_like"/>
    <property type="match status" value="1"/>
</dbReference>
<evidence type="ECO:0000313" key="5">
    <source>
        <dbReference type="EMBL" id="CEL92383.1"/>
    </source>
</evidence>